<keyword evidence="5" id="KW-0472">Membrane</keyword>
<name>A0A162TFX1_PHYB8</name>
<dbReference type="SUPFAM" id="SSF53448">
    <property type="entry name" value="Nucleotide-diphospho-sugar transferases"/>
    <property type="match status" value="1"/>
</dbReference>
<accession>A0A162TFX1</accession>
<dbReference type="InParanoid" id="A0A162TFX1"/>
<evidence type="ECO:0000256" key="1">
    <source>
        <dbReference type="ARBA" id="ARBA00005664"/>
    </source>
</evidence>
<dbReference type="GeneID" id="29003137"/>
<feature type="region of interest" description="Disordered" evidence="4">
    <location>
        <begin position="61"/>
        <end position="106"/>
    </location>
</feature>
<dbReference type="AlphaFoldDB" id="A0A162TFX1"/>
<keyword evidence="3 6" id="KW-0808">Transferase</keyword>
<proteinExistence type="inferred from homology"/>
<dbReference type="GO" id="GO:0006487">
    <property type="term" value="P:protein N-linked glycosylation"/>
    <property type="evidence" value="ECO:0007669"/>
    <property type="project" value="TreeGrafter"/>
</dbReference>
<dbReference type="VEuPathDB" id="FungiDB:PHYBLDRAFT_70194"/>
<evidence type="ECO:0000313" key="6">
    <source>
        <dbReference type="EMBL" id="OAD66813.1"/>
    </source>
</evidence>
<evidence type="ECO:0000256" key="3">
    <source>
        <dbReference type="ARBA" id="ARBA00022679"/>
    </source>
</evidence>
<feature type="region of interest" description="Disordered" evidence="4">
    <location>
        <begin position="418"/>
        <end position="459"/>
    </location>
</feature>
<dbReference type="GO" id="GO:0016757">
    <property type="term" value="F:glycosyltransferase activity"/>
    <property type="evidence" value="ECO:0007669"/>
    <property type="project" value="UniProtKB-KW"/>
</dbReference>
<organism evidence="6 7">
    <name type="scientific">Phycomyces blakesleeanus (strain ATCC 8743b / DSM 1359 / FGSC 10004 / NBRC 33097 / NRRL 1555)</name>
    <dbReference type="NCBI Taxonomy" id="763407"/>
    <lineage>
        <taxon>Eukaryota</taxon>
        <taxon>Fungi</taxon>
        <taxon>Fungi incertae sedis</taxon>
        <taxon>Mucoromycota</taxon>
        <taxon>Mucoromycotina</taxon>
        <taxon>Mucoromycetes</taxon>
        <taxon>Mucorales</taxon>
        <taxon>Phycomycetaceae</taxon>
        <taxon>Phycomyces</taxon>
    </lineage>
</organism>
<sequence>MATELPLYKNNGPKKLQRPSRHIIIVLMLSAILIIFLLNRHVDQLPKPTQQDQVLWDVQAELPPPPKIQPTQPTQQQQQQPHKNSSQLSNDIKPASPHSDQHSRLSRPFADLTEDPDINQSGHYTHLVVIGSEASQGSRRQLIRSKYFGLRDNLLPCMQYDTDIYYTFWIHGGLPLPDTPLRRTYESEKMEWNDMQEIPARLEFEQANVIAWVENTLLVEKKITYDYLIIQDGYSFIQLSKTKFELDSGVIGQYTHSPYSLTSDTPLNFVWGTFDSTKSKSKSKNQNENQNKNQNVIVGSTAAKLALSKQSEIHHLYPDLPLLTGMYELYNSIQDTLKAVTDASLEPEAAAEEQERLIPAFIREDGPEGTQRFIDWENNIESVHAEDIVVKNVYQDSEFAALSDWSYLKPTRVCHQHGSFSANHPPVHPMDDDQDMSEDSEETDDETSSKDYSNSGGMGPSVAVLTSSYIYDACMEPSATRAAMNKRAYALEHNYAFVARSAEFAQQSATGHVRRKAVWGKIDVLEKALPKYDWVFWLDMDAVIMDQKRSLDDLLEELKADYQKQDNGFQFDKQIDMIVSRPSKDRMINAGVLLIRNTPWAMQFLRDLQDMSGWYQKGPSYEQGAMWELLQKPGNRERVLLLDRDDHTFNTFPSYYIPGDFVVHFAPDKCPNDAVVKGLNAADLILQGQRITAKDIE</sequence>
<protein>
    <submittedName>
        <fullName evidence="6">Glycosyltransferase family 34 protein</fullName>
    </submittedName>
</protein>
<reference evidence="7" key="1">
    <citation type="submission" date="2015-06" db="EMBL/GenBank/DDBJ databases">
        <title>Expansion of signal transduction pathways in fungi by whole-genome duplication.</title>
        <authorList>
            <consortium name="DOE Joint Genome Institute"/>
            <person name="Corrochano L.M."/>
            <person name="Kuo A."/>
            <person name="Marcet-Houben M."/>
            <person name="Polaino S."/>
            <person name="Salamov A."/>
            <person name="Villalobos J.M."/>
            <person name="Alvarez M.I."/>
            <person name="Avalos J."/>
            <person name="Benito E.P."/>
            <person name="Benoit I."/>
            <person name="Burger G."/>
            <person name="Camino L.P."/>
            <person name="Canovas D."/>
            <person name="Cerda-Olmedo E."/>
            <person name="Cheng J.-F."/>
            <person name="Dominguez A."/>
            <person name="Elias M."/>
            <person name="Eslava A.P."/>
            <person name="Glaser F."/>
            <person name="Grimwood J."/>
            <person name="Gutierrez G."/>
            <person name="Heitman J."/>
            <person name="Henrissat B."/>
            <person name="Iturriaga E.A."/>
            <person name="Lang B.F."/>
            <person name="Lavin J.L."/>
            <person name="Lee S."/>
            <person name="Li W."/>
            <person name="Lindquist E."/>
            <person name="Lopez-Garcia S."/>
            <person name="Luque E.M."/>
            <person name="Marcos A.T."/>
            <person name="Martin J."/>
            <person name="McCluskey K."/>
            <person name="Medina H.R."/>
            <person name="Miralles-Duran A."/>
            <person name="Miyazaki A."/>
            <person name="Munoz-Torres E."/>
            <person name="Oguiza J.A."/>
            <person name="Ohm R."/>
            <person name="Olmedo M."/>
            <person name="Orejas M."/>
            <person name="Ortiz-Castellanos L."/>
            <person name="Pisabarro A.G."/>
            <person name="Rodriguez-Romero J."/>
            <person name="Ruiz-Herrera J."/>
            <person name="Ruiz-Vazquez R."/>
            <person name="Sanz C."/>
            <person name="Schackwitz W."/>
            <person name="Schmutz J."/>
            <person name="Shahriari M."/>
            <person name="Shelest E."/>
            <person name="Silva-Franco F."/>
            <person name="Soanes D."/>
            <person name="Syed K."/>
            <person name="Tagua V.G."/>
            <person name="Talbot N.J."/>
            <person name="Thon M."/>
            <person name="De vries R.P."/>
            <person name="Wiebenga A."/>
            <person name="Yadav J.S."/>
            <person name="Braun E.L."/>
            <person name="Baker S."/>
            <person name="Garre V."/>
            <person name="Horwitz B."/>
            <person name="Torres-Martinez S."/>
            <person name="Idnurm A."/>
            <person name="Herrera-Estrella A."/>
            <person name="Gabaldon T."/>
            <person name="Grigoriev I.V."/>
        </authorList>
    </citation>
    <scope>NUCLEOTIDE SEQUENCE [LARGE SCALE GENOMIC DNA]</scope>
    <source>
        <strain evidence="7">NRRL 1555(-)</strain>
    </source>
</reference>
<evidence type="ECO:0000256" key="4">
    <source>
        <dbReference type="SAM" id="MobiDB-lite"/>
    </source>
</evidence>
<dbReference type="EMBL" id="KV441000">
    <property type="protein sequence ID" value="OAD66813.1"/>
    <property type="molecule type" value="Genomic_DNA"/>
</dbReference>
<dbReference type="PANTHER" id="PTHR31306">
    <property type="entry name" value="ALPHA-1,6-MANNOSYLTRANSFERASE MNN11-RELATED"/>
    <property type="match status" value="1"/>
</dbReference>
<dbReference type="InterPro" id="IPR008630">
    <property type="entry name" value="Glyco_trans_34"/>
</dbReference>
<keyword evidence="2" id="KW-0328">Glycosyltransferase</keyword>
<keyword evidence="5" id="KW-0812">Transmembrane</keyword>
<feature type="compositionally biased region" description="Low complexity" evidence="4">
    <location>
        <begin position="69"/>
        <end position="81"/>
    </location>
</feature>
<comment type="similarity">
    <text evidence="1">Belongs to the glycosyltransferase 34 family.</text>
</comment>
<dbReference type="GO" id="GO:0000139">
    <property type="term" value="C:Golgi membrane"/>
    <property type="evidence" value="ECO:0007669"/>
    <property type="project" value="TreeGrafter"/>
</dbReference>
<dbReference type="Pfam" id="PF05637">
    <property type="entry name" value="Glyco_transf_34"/>
    <property type="match status" value="1"/>
</dbReference>
<keyword evidence="7" id="KW-1185">Reference proteome</keyword>
<dbReference type="PANTHER" id="PTHR31306:SF4">
    <property type="entry name" value="ALPHA-1,2-GALACTOSYLTRANSFERASE"/>
    <property type="match status" value="1"/>
</dbReference>
<evidence type="ECO:0000256" key="2">
    <source>
        <dbReference type="ARBA" id="ARBA00022676"/>
    </source>
</evidence>
<dbReference type="OrthoDB" id="205108at2759"/>
<dbReference type="Proteomes" id="UP000077315">
    <property type="component" value="Unassembled WGS sequence"/>
</dbReference>
<feature type="compositionally biased region" description="Acidic residues" evidence="4">
    <location>
        <begin position="432"/>
        <end position="446"/>
    </location>
</feature>
<dbReference type="RefSeq" id="XP_018284853.1">
    <property type="nucleotide sequence ID" value="XM_018442231.1"/>
</dbReference>
<evidence type="ECO:0000313" key="7">
    <source>
        <dbReference type="Proteomes" id="UP000077315"/>
    </source>
</evidence>
<feature type="transmembrane region" description="Helical" evidence="5">
    <location>
        <begin position="21"/>
        <end position="38"/>
    </location>
</feature>
<dbReference type="Gene3D" id="3.90.550.10">
    <property type="entry name" value="Spore Coat Polysaccharide Biosynthesis Protein SpsA, Chain A"/>
    <property type="match status" value="1"/>
</dbReference>
<gene>
    <name evidence="6" type="ORF">PHYBLDRAFT_70194</name>
</gene>
<keyword evidence="5" id="KW-1133">Transmembrane helix</keyword>
<dbReference type="InterPro" id="IPR029044">
    <property type="entry name" value="Nucleotide-diphossugar_trans"/>
</dbReference>
<dbReference type="STRING" id="763407.A0A162TFX1"/>
<evidence type="ECO:0000256" key="5">
    <source>
        <dbReference type="SAM" id="Phobius"/>
    </source>
</evidence>